<dbReference type="InterPro" id="IPR000700">
    <property type="entry name" value="PAS-assoc_C"/>
</dbReference>
<keyword evidence="6" id="KW-0418">Kinase</keyword>
<dbReference type="InterPro" id="IPR052155">
    <property type="entry name" value="Biofilm_reg_signaling"/>
</dbReference>
<dbReference type="GO" id="GO:0016301">
    <property type="term" value="F:kinase activity"/>
    <property type="evidence" value="ECO:0007669"/>
    <property type="project" value="UniProtKB-KW"/>
</dbReference>
<dbReference type="InterPro" id="IPR001610">
    <property type="entry name" value="PAC"/>
</dbReference>
<dbReference type="SUPFAM" id="SSF55785">
    <property type="entry name" value="PYP-like sensor domain (PAS domain)"/>
    <property type="match status" value="5"/>
</dbReference>
<dbReference type="Pfam" id="PF00989">
    <property type="entry name" value="PAS"/>
    <property type="match status" value="1"/>
</dbReference>
<dbReference type="InterPro" id="IPR013655">
    <property type="entry name" value="PAS_fold_3"/>
</dbReference>
<dbReference type="InterPro" id="IPR041359">
    <property type="entry name" value="MetOD1"/>
</dbReference>
<feature type="domain" description="PAS" evidence="4">
    <location>
        <begin position="176"/>
        <end position="246"/>
    </location>
</feature>
<dbReference type="Gene3D" id="3.40.50.2300">
    <property type="match status" value="1"/>
</dbReference>
<dbReference type="PANTHER" id="PTHR44757">
    <property type="entry name" value="DIGUANYLATE CYCLASE DGCP"/>
    <property type="match status" value="1"/>
</dbReference>
<dbReference type="InterPro" id="IPR011006">
    <property type="entry name" value="CheY-like_superfamily"/>
</dbReference>
<dbReference type="PROSITE" id="PS50112">
    <property type="entry name" value="PAS"/>
    <property type="match status" value="4"/>
</dbReference>
<feature type="domain" description="PAS" evidence="4">
    <location>
        <begin position="323"/>
        <end position="373"/>
    </location>
</feature>
<evidence type="ECO:0000313" key="6">
    <source>
        <dbReference type="EMBL" id="KPQ45213.1"/>
    </source>
</evidence>
<gene>
    <name evidence="6" type="ORF">MPEBLZ_00196</name>
</gene>
<dbReference type="SUPFAM" id="SSF52172">
    <property type="entry name" value="CheY-like"/>
    <property type="match status" value="1"/>
</dbReference>
<keyword evidence="6" id="KW-0808">Transferase</keyword>
<sequence>MKVLVVDDNRLDRMMLSKMLSSNNYVVFEAGNGVEALKLASLEKPDIVVSDIMMPEMDGFTLLREIRKSISSKELPFIFYSASYVTEKDRELAEALGVCRFIIKPVEPRELVNEITQALLDISSGKLKISQPTPIKEEEYLERYSRRIFNKLEEKVSQLEKEIEKRNRIEEELRKSEAQFKATFEEAPIGMSRVDAEGRTLETNHILQQMLGFMDEELKGKLFTGFTYPDDVELDIDQFNELILGKKDQYMIKKRYIRKNGTVFWARMTVSLVRDAKGDPQFAIIMVEDITERKEAEEKLQQSEEKHRTLIENIQDGVFIIFDGKFQFVNEAFARLSGYEVEEIIGMDFRHFIAPEDLEKVSDYYVRRQAGENVPHEYEFNALHRDRKTRLILNMTVALINFGGKVATMGTLKDITERRKAEEKLRLFRTLFENSTDAVFINDPETGHIIDCNETACKSLQYSMEELLDMHAFDFEETIPDKFSWDEHVKYMMNKRNVTMEGLHKRKDGSVFPVEVNLNILVIGQKIYMMAVVRDITERKRAEEIIRQSKEFSETVLNSINDSISIINTKDFSIIDTNKAFLDVYGLNKEQVIGKHCYEITHKNDHPCYSPETCPLIETLNTGKPSLCEHVHSAKGGVIQNVEVSAYPIKNENGEIVSVVHVTRDITERKRAEEELRIKAQLLDSASDLIYVHDMNGNFIYLNEAAYELRGLTRDKMIRMNLRDILAPEYRNFMDQRMNDLLEKGEAVFESVQSGKGNTLMPVEVHSRVIEYGGKKVILSVTRDITLRKQAEKLLKEKARAELHGFIVSALPVFASGVPSQVRDILIKNFSERFEMNVKPRFKDEMKQKGINHDPAQLLTAYMIWVSGLFSNFGIENKTTIDGKKEVLEFNNCPWRNEARGNPIFCFICRSLAKRSFTWTGLKGSVEQKSSIASGSKMCRFEIQVRDEKK</sequence>
<dbReference type="SMART" id="SM00091">
    <property type="entry name" value="PAS"/>
    <property type="match status" value="5"/>
</dbReference>
<reference evidence="6 7" key="1">
    <citation type="submission" date="2015-09" db="EMBL/GenBank/DDBJ databases">
        <title>A metagenomics-based metabolic model of nitrate-dependent anaerobic oxidation of methane by Methanoperedens-like archaea.</title>
        <authorList>
            <person name="Arshad A."/>
            <person name="Speth D.R."/>
            <person name="De Graaf R.M."/>
            <person name="Op Den Camp H.J."/>
            <person name="Jetten M.S."/>
            <person name="Welte C.U."/>
        </authorList>
    </citation>
    <scope>NUCLEOTIDE SEQUENCE [LARGE SCALE GENOMIC DNA]</scope>
</reference>
<feature type="coiled-coil region" evidence="2">
    <location>
        <begin position="286"/>
        <end position="313"/>
    </location>
</feature>
<feature type="domain" description="PAC" evidence="5">
    <location>
        <begin position="626"/>
        <end position="678"/>
    </location>
</feature>
<dbReference type="InterPro" id="IPR000014">
    <property type="entry name" value="PAS"/>
</dbReference>
<dbReference type="Proteomes" id="UP000050360">
    <property type="component" value="Unassembled WGS sequence"/>
</dbReference>
<feature type="domain" description="Response regulatory" evidence="3">
    <location>
        <begin position="2"/>
        <end position="119"/>
    </location>
</feature>
<evidence type="ECO:0000259" key="5">
    <source>
        <dbReference type="PROSITE" id="PS50113"/>
    </source>
</evidence>
<evidence type="ECO:0000256" key="1">
    <source>
        <dbReference type="PROSITE-ProRule" id="PRU00169"/>
    </source>
</evidence>
<dbReference type="PANTHER" id="PTHR44757:SF2">
    <property type="entry name" value="BIOFILM ARCHITECTURE MAINTENANCE PROTEIN MBAA"/>
    <property type="match status" value="1"/>
</dbReference>
<dbReference type="CDD" id="cd00156">
    <property type="entry name" value="REC"/>
    <property type="match status" value="1"/>
</dbReference>
<keyword evidence="1" id="KW-0597">Phosphoprotein</keyword>
<dbReference type="Pfam" id="PF18546">
    <property type="entry name" value="MetOD1"/>
    <property type="match status" value="1"/>
</dbReference>
<feature type="domain" description="PAS" evidence="4">
    <location>
        <begin position="549"/>
        <end position="623"/>
    </location>
</feature>
<dbReference type="SMART" id="SM00448">
    <property type="entry name" value="REC"/>
    <property type="match status" value="1"/>
</dbReference>
<name>A0A0P8AE47_9EURY</name>
<comment type="caution">
    <text evidence="6">The sequence shown here is derived from an EMBL/GenBank/DDBJ whole genome shotgun (WGS) entry which is preliminary data.</text>
</comment>
<dbReference type="EMBL" id="LKCM01000017">
    <property type="protein sequence ID" value="KPQ45213.1"/>
    <property type="molecule type" value="Genomic_DNA"/>
</dbReference>
<dbReference type="InterPro" id="IPR001789">
    <property type="entry name" value="Sig_transdc_resp-reg_receiver"/>
</dbReference>
<dbReference type="GO" id="GO:0000160">
    <property type="term" value="P:phosphorelay signal transduction system"/>
    <property type="evidence" value="ECO:0007669"/>
    <property type="project" value="InterPro"/>
</dbReference>
<accession>A0A0P8AE47</accession>
<dbReference type="InterPro" id="IPR013767">
    <property type="entry name" value="PAS_fold"/>
</dbReference>
<dbReference type="SMART" id="SM00086">
    <property type="entry name" value="PAC"/>
    <property type="match status" value="5"/>
</dbReference>
<dbReference type="CDD" id="cd00130">
    <property type="entry name" value="PAS"/>
    <property type="match status" value="5"/>
</dbReference>
<dbReference type="NCBIfam" id="TIGR00229">
    <property type="entry name" value="sensory_box"/>
    <property type="match status" value="5"/>
</dbReference>
<evidence type="ECO:0000259" key="3">
    <source>
        <dbReference type="PROSITE" id="PS50110"/>
    </source>
</evidence>
<dbReference type="Gene3D" id="3.30.450.20">
    <property type="entry name" value="PAS domain"/>
    <property type="match status" value="5"/>
</dbReference>
<feature type="domain" description="PAC" evidence="5">
    <location>
        <begin position="376"/>
        <end position="427"/>
    </location>
</feature>
<dbReference type="PROSITE" id="PS50110">
    <property type="entry name" value="RESPONSE_REGULATORY"/>
    <property type="match status" value="1"/>
</dbReference>
<evidence type="ECO:0000313" key="7">
    <source>
        <dbReference type="Proteomes" id="UP000050360"/>
    </source>
</evidence>
<evidence type="ECO:0000256" key="2">
    <source>
        <dbReference type="SAM" id="Coils"/>
    </source>
</evidence>
<dbReference type="Pfam" id="PF08447">
    <property type="entry name" value="PAS_3"/>
    <property type="match status" value="1"/>
</dbReference>
<dbReference type="Pfam" id="PF13426">
    <property type="entry name" value="PAS_9"/>
    <property type="match status" value="3"/>
</dbReference>
<organism evidence="6 7">
    <name type="scientific">Candidatus Methanoperedens nitratireducens</name>
    <dbReference type="NCBI Taxonomy" id="1392998"/>
    <lineage>
        <taxon>Archaea</taxon>
        <taxon>Methanobacteriati</taxon>
        <taxon>Methanobacteriota</taxon>
        <taxon>Stenosarchaea group</taxon>
        <taxon>Methanomicrobia</taxon>
        <taxon>Methanosarcinales</taxon>
        <taxon>ANME-2 cluster</taxon>
        <taxon>Candidatus Methanoperedentaceae</taxon>
        <taxon>Candidatus Methanoperedens</taxon>
    </lineage>
</organism>
<feature type="domain" description="PAC" evidence="5">
    <location>
        <begin position="496"/>
        <end position="548"/>
    </location>
</feature>
<feature type="modified residue" description="4-aspartylphosphate" evidence="1">
    <location>
        <position position="51"/>
    </location>
</feature>
<protein>
    <submittedName>
        <fullName evidence="6">Sensory transduction histidine kinase</fullName>
    </submittedName>
</protein>
<dbReference type="Pfam" id="PF00072">
    <property type="entry name" value="Response_reg"/>
    <property type="match status" value="1"/>
</dbReference>
<feature type="coiled-coil region" evidence="2">
    <location>
        <begin position="149"/>
        <end position="186"/>
    </location>
</feature>
<feature type="domain" description="PAC" evidence="5">
    <location>
        <begin position="250"/>
        <end position="302"/>
    </location>
</feature>
<dbReference type="InterPro" id="IPR035965">
    <property type="entry name" value="PAS-like_dom_sf"/>
</dbReference>
<dbReference type="PROSITE" id="PS50113">
    <property type="entry name" value="PAC"/>
    <property type="match status" value="4"/>
</dbReference>
<feature type="domain" description="PAS" evidence="4">
    <location>
        <begin position="681"/>
        <end position="745"/>
    </location>
</feature>
<keyword evidence="2" id="KW-0175">Coiled coil</keyword>
<evidence type="ECO:0000259" key="4">
    <source>
        <dbReference type="PROSITE" id="PS50112"/>
    </source>
</evidence>
<proteinExistence type="predicted"/>
<dbReference type="AlphaFoldDB" id="A0A0P8AE47"/>